<name>A0ABW5SZ92_9BACI</name>
<dbReference type="Gene3D" id="2.40.320.10">
    <property type="entry name" value="Hypothetical Protein Pfu-838710-001"/>
    <property type="match status" value="1"/>
</dbReference>
<dbReference type="PANTHER" id="PTHR34948">
    <property type="entry name" value="OS08G0299200 PROTEIN"/>
    <property type="match status" value="1"/>
</dbReference>
<accession>A0ABW5SZ92</accession>
<evidence type="ECO:0000313" key="3">
    <source>
        <dbReference type="Proteomes" id="UP001597520"/>
    </source>
</evidence>
<protein>
    <submittedName>
        <fullName evidence="2">CYTH domain-containing protein</fullName>
    </submittedName>
</protein>
<dbReference type="CDD" id="cd07762">
    <property type="entry name" value="CYTH-like_Pase_1"/>
    <property type="match status" value="1"/>
</dbReference>
<evidence type="ECO:0000259" key="1">
    <source>
        <dbReference type="PROSITE" id="PS51707"/>
    </source>
</evidence>
<dbReference type="PROSITE" id="PS51707">
    <property type="entry name" value="CYTH"/>
    <property type="match status" value="1"/>
</dbReference>
<evidence type="ECO:0000313" key="2">
    <source>
        <dbReference type="EMBL" id="MFD2705051.1"/>
    </source>
</evidence>
<dbReference type="InterPro" id="IPR023577">
    <property type="entry name" value="CYTH_domain"/>
</dbReference>
<dbReference type="SMART" id="SM01118">
    <property type="entry name" value="CYTH"/>
    <property type="match status" value="1"/>
</dbReference>
<dbReference type="InterPro" id="IPR033469">
    <property type="entry name" value="CYTH-like_dom_sf"/>
</dbReference>
<sequence length="201" mass="23602">MSRETEIEKKNLLTKEEFKRLCRRFNVNEDQFTRQANTYFDTEQGAVRTEGAALRIREKNKDMVLTLKQPAEEGLLETNQTLSPDETEAVMAGRLFPEGEVKQALTESLHIDPEHIEQLGTLETMRTEFPFKTGILFLDHSTYLDVEDFEIEIEGPSEKEVEILLYDLLKEQNIPERRTPNKIKRFFQRKQELNDPDEHRS</sequence>
<reference evidence="3" key="1">
    <citation type="journal article" date="2019" name="Int. J. Syst. Evol. Microbiol.">
        <title>The Global Catalogue of Microorganisms (GCM) 10K type strain sequencing project: providing services to taxonomists for standard genome sequencing and annotation.</title>
        <authorList>
            <consortium name="The Broad Institute Genomics Platform"/>
            <consortium name="The Broad Institute Genome Sequencing Center for Infectious Disease"/>
            <person name="Wu L."/>
            <person name="Ma J."/>
        </authorList>
    </citation>
    <scope>NUCLEOTIDE SEQUENCE [LARGE SCALE GENOMIC DNA]</scope>
    <source>
        <strain evidence="3">KCTC 33792</strain>
    </source>
</reference>
<feature type="domain" description="CYTH" evidence="1">
    <location>
        <begin position="4"/>
        <end position="193"/>
    </location>
</feature>
<dbReference type="Proteomes" id="UP001597520">
    <property type="component" value="Unassembled WGS sequence"/>
</dbReference>
<comment type="caution">
    <text evidence="2">The sequence shown here is derived from an EMBL/GenBank/DDBJ whole genome shotgun (WGS) entry which is preliminary data.</text>
</comment>
<dbReference type="PIRSF" id="PIRSF012526">
    <property type="entry name" value="CYTH_UCP012526"/>
    <property type="match status" value="1"/>
</dbReference>
<dbReference type="InterPro" id="IPR009195">
    <property type="entry name" value="Uncharacterised_YjbK"/>
</dbReference>
<proteinExistence type="predicted"/>
<dbReference type="EMBL" id="JBHUML010000002">
    <property type="protein sequence ID" value="MFD2705051.1"/>
    <property type="molecule type" value="Genomic_DNA"/>
</dbReference>
<dbReference type="RefSeq" id="WP_380712311.1">
    <property type="nucleotide sequence ID" value="NZ_JBHUML010000002.1"/>
</dbReference>
<dbReference type="PANTHER" id="PTHR34948:SF2">
    <property type="entry name" value="TRIPHOSPHATE TUNNEL METALLOENZYME 3"/>
    <property type="match status" value="1"/>
</dbReference>
<keyword evidence="3" id="KW-1185">Reference proteome</keyword>
<dbReference type="SUPFAM" id="SSF55154">
    <property type="entry name" value="CYTH-like phosphatases"/>
    <property type="match status" value="1"/>
</dbReference>
<organism evidence="2 3">
    <name type="scientific">Salibacterium lacus</name>
    <dbReference type="NCBI Taxonomy" id="1898109"/>
    <lineage>
        <taxon>Bacteria</taxon>
        <taxon>Bacillati</taxon>
        <taxon>Bacillota</taxon>
        <taxon>Bacilli</taxon>
        <taxon>Bacillales</taxon>
        <taxon>Bacillaceae</taxon>
    </lineage>
</organism>
<gene>
    <name evidence="2" type="ORF">ACFSUB_06190</name>
</gene>
<dbReference type="Pfam" id="PF01928">
    <property type="entry name" value="CYTH"/>
    <property type="match status" value="1"/>
</dbReference>